<dbReference type="AlphaFoldDB" id="A0A0D0MUH7"/>
<evidence type="ECO:0000313" key="1">
    <source>
        <dbReference type="EMBL" id="SMS11469.1"/>
    </source>
</evidence>
<evidence type="ECO:0000313" key="2">
    <source>
        <dbReference type="Proteomes" id="UP000196842"/>
    </source>
</evidence>
<dbReference type="Proteomes" id="UP000196842">
    <property type="component" value="Chromosome I"/>
</dbReference>
<dbReference type="GeneID" id="47765536"/>
<protein>
    <submittedName>
        <fullName evidence="1">Uncharacterized protein</fullName>
    </submittedName>
</protein>
<dbReference type="RefSeq" id="WP_029241945.1">
    <property type="nucleotide sequence ID" value="NZ_CP036495.1"/>
</dbReference>
<reference evidence="1 2" key="1">
    <citation type="submission" date="2017-05" db="EMBL/GenBank/DDBJ databases">
        <authorList>
            <person name="Song R."/>
            <person name="Chenine A.L."/>
            <person name="Ruprecht R.M."/>
        </authorList>
    </citation>
    <scope>NUCLEOTIDE SEQUENCE [LARGE SCALE GENOMIC DNA]</scope>
    <source>
        <strain evidence="1 2">CFBP 1590</strain>
    </source>
</reference>
<dbReference type="EMBL" id="LT855380">
    <property type="protein sequence ID" value="SMS11469.1"/>
    <property type="molecule type" value="Genomic_DNA"/>
</dbReference>
<organism evidence="1 2">
    <name type="scientific">Pseudomonas viridiflava</name>
    <name type="common">Phytomonas viridiflava</name>
    <dbReference type="NCBI Taxonomy" id="33069"/>
    <lineage>
        <taxon>Bacteria</taxon>
        <taxon>Pseudomonadati</taxon>
        <taxon>Pseudomonadota</taxon>
        <taxon>Gammaproteobacteria</taxon>
        <taxon>Pseudomonadales</taxon>
        <taxon>Pseudomonadaceae</taxon>
        <taxon>Pseudomonas</taxon>
    </lineage>
</organism>
<sequence>MSVRISRQHWDGLLNELNHARRQRHLVTYRALLERLQFPSPAMQTLTAALEHLAAMDARAEQPLRSSLVISQGASRLPRPGFFECVERLGRFSGPSDGVAAASWHAAEVVRVFEYSYPEVEVQAGSV</sequence>
<accession>A0A0D0MUH7</accession>
<name>A0A0D0MUH7_PSEVI</name>
<dbReference type="KEGG" id="pvd:CFBP1590__3883"/>
<proteinExistence type="predicted"/>
<gene>
    <name evidence="1" type="ORF">CFBP1590__3883</name>
</gene>